<proteinExistence type="predicted"/>
<dbReference type="GO" id="GO:0005829">
    <property type="term" value="C:cytosol"/>
    <property type="evidence" value="ECO:0007669"/>
    <property type="project" value="TreeGrafter"/>
</dbReference>
<dbReference type="GO" id="GO:0009239">
    <property type="term" value="P:enterobactin biosynthetic process"/>
    <property type="evidence" value="ECO:0007669"/>
    <property type="project" value="TreeGrafter"/>
</dbReference>
<evidence type="ECO:0000313" key="3">
    <source>
        <dbReference type="EMBL" id="ANP52977.1"/>
    </source>
</evidence>
<dbReference type="InterPro" id="IPR023213">
    <property type="entry name" value="CAT-like_dom_sf"/>
</dbReference>
<feature type="domain" description="Condensation" evidence="2">
    <location>
        <begin position="26"/>
        <end position="241"/>
    </location>
</feature>
<dbReference type="InterPro" id="IPR001242">
    <property type="entry name" value="Condensation_dom"/>
</dbReference>
<accession>A0A1B1B2C9</accession>
<dbReference type="GO" id="GO:0009366">
    <property type="term" value="C:enterobactin synthetase complex"/>
    <property type="evidence" value="ECO:0007669"/>
    <property type="project" value="TreeGrafter"/>
</dbReference>
<organism evidence="3 4">
    <name type="scientific">Streptomyces griseochromogenes</name>
    <dbReference type="NCBI Taxonomy" id="68214"/>
    <lineage>
        <taxon>Bacteria</taxon>
        <taxon>Bacillati</taxon>
        <taxon>Actinomycetota</taxon>
        <taxon>Actinomycetes</taxon>
        <taxon>Kitasatosporales</taxon>
        <taxon>Streptomycetaceae</taxon>
        <taxon>Streptomyces</taxon>
    </lineage>
</organism>
<protein>
    <recommendedName>
        <fullName evidence="2">Condensation domain-containing protein</fullName>
    </recommendedName>
</protein>
<dbReference type="SUPFAM" id="SSF52777">
    <property type="entry name" value="CoA-dependent acyltransferases"/>
    <property type="match status" value="1"/>
</dbReference>
<dbReference type="PANTHER" id="PTHR45527:SF1">
    <property type="entry name" value="FATTY ACID SYNTHASE"/>
    <property type="match status" value="1"/>
</dbReference>
<dbReference type="GO" id="GO:0031177">
    <property type="term" value="F:phosphopantetheine binding"/>
    <property type="evidence" value="ECO:0007669"/>
    <property type="project" value="TreeGrafter"/>
</dbReference>
<evidence type="ECO:0000259" key="2">
    <source>
        <dbReference type="Pfam" id="PF00668"/>
    </source>
</evidence>
<reference evidence="3 4" key="1">
    <citation type="submission" date="2016-06" db="EMBL/GenBank/DDBJ databases">
        <title>Complete genome sequence of Streptomyces griseochromogenes ATCC 14511, the Blasticidin S producer.</title>
        <authorList>
            <person name="Wu L."/>
        </authorList>
    </citation>
    <scope>NUCLEOTIDE SEQUENCE [LARGE SCALE GENOMIC DNA]</scope>
    <source>
        <strain evidence="3 4">ATCC 14511</strain>
    </source>
</reference>
<dbReference type="Pfam" id="PF00668">
    <property type="entry name" value="Condensation"/>
    <property type="match status" value="1"/>
</dbReference>
<dbReference type="STRING" id="68214.AVL59_28600"/>
<dbReference type="GO" id="GO:0008610">
    <property type="term" value="P:lipid biosynthetic process"/>
    <property type="evidence" value="ECO:0007669"/>
    <property type="project" value="UniProtKB-ARBA"/>
</dbReference>
<dbReference type="GO" id="GO:0043041">
    <property type="term" value="P:amino acid activation for nonribosomal peptide biosynthetic process"/>
    <property type="evidence" value="ECO:0007669"/>
    <property type="project" value="TreeGrafter"/>
</dbReference>
<dbReference type="AlphaFoldDB" id="A0A1B1B2C9"/>
<evidence type="ECO:0000313" key="4">
    <source>
        <dbReference type="Proteomes" id="UP000092659"/>
    </source>
</evidence>
<dbReference type="GO" id="GO:0047527">
    <property type="term" value="F:2,3-dihydroxybenzoate-serine ligase activity"/>
    <property type="evidence" value="ECO:0007669"/>
    <property type="project" value="TreeGrafter"/>
</dbReference>
<dbReference type="PANTHER" id="PTHR45527">
    <property type="entry name" value="NONRIBOSOMAL PEPTIDE SYNTHETASE"/>
    <property type="match status" value="1"/>
</dbReference>
<dbReference type="KEGG" id="sgs:AVL59_28600"/>
<evidence type="ECO:0000256" key="1">
    <source>
        <dbReference type="SAM" id="MobiDB-lite"/>
    </source>
</evidence>
<gene>
    <name evidence="3" type="ORF">AVL59_28600</name>
</gene>
<name>A0A1B1B2C9_9ACTN</name>
<dbReference type="EMBL" id="CP016279">
    <property type="protein sequence ID" value="ANP52977.1"/>
    <property type="molecule type" value="Genomic_DNA"/>
</dbReference>
<dbReference type="Gene3D" id="3.30.559.30">
    <property type="entry name" value="Nonribosomal peptide synthetase, condensation domain"/>
    <property type="match status" value="1"/>
</dbReference>
<dbReference type="Gene3D" id="3.30.559.10">
    <property type="entry name" value="Chloramphenicol acetyltransferase-like domain"/>
    <property type="match status" value="1"/>
</dbReference>
<feature type="region of interest" description="Disordered" evidence="1">
    <location>
        <begin position="246"/>
        <end position="265"/>
    </location>
</feature>
<sequence>MRSQAKLLEAAGTGLPPVVPVERGDALPLSFGQERLWFLDRLTPGSTEFTVPLFIRLGERADLDAVHAALRALAGRHEILRTRYPVIGDQPRQVVGEAGVELREAATTDLAAEATAELGRGFDLADGPVWRALLVRSDGAGDTVLLTLHHIACDGWSAVTLERDFRALYAGAESPVPALQYADHAVWQRTHLGDDLLAPGLAAWRTALEGVEPLHLPTDRPRPALRDGRGAVVTFAVPGDVARPCSCERHGTPPGPGTGRGARSG</sequence>
<dbReference type="Proteomes" id="UP000092659">
    <property type="component" value="Chromosome"/>
</dbReference>